<dbReference type="GO" id="GO:0019867">
    <property type="term" value="C:outer membrane"/>
    <property type="evidence" value="ECO:0007669"/>
    <property type="project" value="InterPro"/>
</dbReference>
<dbReference type="Pfam" id="PF01103">
    <property type="entry name" value="Omp85"/>
    <property type="match status" value="1"/>
</dbReference>
<gene>
    <name evidence="5" type="ORF">GO493_03965</name>
</gene>
<evidence type="ECO:0000256" key="2">
    <source>
        <dbReference type="ARBA" id="ARBA00023136"/>
    </source>
</evidence>
<evidence type="ECO:0000256" key="1">
    <source>
        <dbReference type="ARBA" id="ARBA00004370"/>
    </source>
</evidence>
<protein>
    <submittedName>
        <fullName evidence="5">BamA/TamA family outer membrane protein</fullName>
    </submittedName>
</protein>
<evidence type="ECO:0000313" key="5">
    <source>
        <dbReference type="EMBL" id="MVT07406.1"/>
    </source>
</evidence>
<evidence type="ECO:0000259" key="3">
    <source>
        <dbReference type="Pfam" id="PF01103"/>
    </source>
</evidence>
<dbReference type="InterPro" id="IPR000184">
    <property type="entry name" value="Bac_surfAg_D15"/>
</dbReference>
<name>A0A7K1TZC1_9BACT</name>
<comment type="subcellular location">
    <subcellularLocation>
        <location evidence="1">Membrane</location>
    </subcellularLocation>
</comment>
<dbReference type="Gene3D" id="2.40.160.50">
    <property type="entry name" value="membrane protein fhac: a member of the omp85/tpsb transporter family"/>
    <property type="match status" value="1"/>
</dbReference>
<dbReference type="Pfam" id="PF07244">
    <property type="entry name" value="POTRA"/>
    <property type="match status" value="1"/>
</dbReference>
<evidence type="ECO:0000313" key="6">
    <source>
        <dbReference type="Proteomes" id="UP000461730"/>
    </source>
</evidence>
<keyword evidence="6" id="KW-1185">Reference proteome</keyword>
<sequence length="475" mass="55448">MGVRKYFFIAYVVCLFVGVMPCEGRQLPSDTTSRPADSAFIIVRNIVVKGNKKTRTNVILRELGMAPGDTLQLHGIAAQLENRRRRLLNTSLFLTVGMNIKNWEGRHADLVIEVWERWYIFPIPIFRLADRNFNQWWVEQGRSLDRVNLGVRFIQNNMTGRNDEVKAELQIGYTQRVALFYDLPYIDRTFRHGVGLIFAYSRNRELNDSTFNNKQVFFRQDQFIRQTWTAGLSYSYRKAINTRHQVFLTYNYEKVNDSVSHHNPDYLGDGRQRVSYLNLLYRMSYTNTDSWMYPLKGMLFQAEAEKMGIGPLSDFDHVRFKLRIAQYWTLYPKTYAALGLRAQVKTPANQPYANQKAIGYQEDYLRGLEYYVVDGTSFFIAKSTLRKQVYEFNIHMPLLPERVSTIPIRLLAKVYGDGGYAYSKRYGYGMLNNRFLYTGGIGVDIVTYFDSCLRIEYSINQLGQKGLFLHTKLDM</sequence>
<dbReference type="AlphaFoldDB" id="A0A7K1TZC1"/>
<dbReference type="RefSeq" id="WP_157304799.1">
    <property type="nucleotide sequence ID" value="NZ_WRXN01000001.1"/>
</dbReference>
<reference evidence="5 6" key="1">
    <citation type="submission" date="2019-12" db="EMBL/GenBank/DDBJ databases">
        <title>Chitinophaga sp. strain ysch24 (GDMCC 1.1355), whole genome shotgun sequence.</title>
        <authorList>
            <person name="Zhang X."/>
        </authorList>
    </citation>
    <scope>NUCLEOTIDE SEQUENCE [LARGE SCALE GENOMIC DNA]</scope>
    <source>
        <strain evidence="6">ysch24</strain>
    </source>
</reference>
<evidence type="ECO:0000259" key="4">
    <source>
        <dbReference type="Pfam" id="PF07244"/>
    </source>
</evidence>
<feature type="domain" description="Bacterial surface antigen (D15)" evidence="3">
    <location>
        <begin position="157"/>
        <end position="358"/>
    </location>
</feature>
<dbReference type="Proteomes" id="UP000461730">
    <property type="component" value="Unassembled WGS sequence"/>
</dbReference>
<feature type="domain" description="POTRA" evidence="4">
    <location>
        <begin position="42"/>
        <end position="114"/>
    </location>
</feature>
<keyword evidence="2" id="KW-0472">Membrane</keyword>
<proteinExistence type="predicted"/>
<organism evidence="5 6">
    <name type="scientific">Chitinophaga tropicalis</name>
    <dbReference type="NCBI Taxonomy" id="2683588"/>
    <lineage>
        <taxon>Bacteria</taxon>
        <taxon>Pseudomonadati</taxon>
        <taxon>Bacteroidota</taxon>
        <taxon>Chitinophagia</taxon>
        <taxon>Chitinophagales</taxon>
        <taxon>Chitinophagaceae</taxon>
        <taxon>Chitinophaga</taxon>
    </lineage>
</organism>
<dbReference type="EMBL" id="WRXN01000001">
    <property type="protein sequence ID" value="MVT07406.1"/>
    <property type="molecule type" value="Genomic_DNA"/>
</dbReference>
<dbReference type="InterPro" id="IPR010827">
    <property type="entry name" value="BamA/TamA_POTRA"/>
</dbReference>
<dbReference type="Gene3D" id="3.10.20.310">
    <property type="entry name" value="membrane protein fhac"/>
    <property type="match status" value="1"/>
</dbReference>
<comment type="caution">
    <text evidence="5">The sequence shown here is derived from an EMBL/GenBank/DDBJ whole genome shotgun (WGS) entry which is preliminary data.</text>
</comment>
<accession>A0A7K1TZC1</accession>